<sequence>MDKNKITKHLIGFITYVIEYGIAFFITENVTNFWGIRYKTFFSLEFALYIIIVTIIITMFEFLVSKIKDIRSKGRSKDE</sequence>
<organism evidence="2 3">
    <name type="scientific">Clostridium estertheticum</name>
    <dbReference type="NCBI Taxonomy" id="238834"/>
    <lineage>
        <taxon>Bacteria</taxon>
        <taxon>Bacillati</taxon>
        <taxon>Bacillota</taxon>
        <taxon>Clostridia</taxon>
        <taxon>Eubacteriales</taxon>
        <taxon>Clostridiaceae</taxon>
        <taxon>Clostridium</taxon>
    </lineage>
</organism>
<dbReference type="Proteomes" id="UP000531659">
    <property type="component" value="Unassembled WGS sequence"/>
</dbReference>
<feature type="transmembrane region" description="Helical" evidence="1">
    <location>
        <begin position="9"/>
        <end position="26"/>
    </location>
</feature>
<protein>
    <submittedName>
        <fullName evidence="2">Uncharacterized protein</fullName>
    </submittedName>
</protein>
<accession>A0A7Y3T0X5</accession>
<evidence type="ECO:0000256" key="1">
    <source>
        <dbReference type="SAM" id="Phobius"/>
    </source>
</evidence>
<feature type="transmembrane region" description="Helical" evidence="1">
    <location>
        <begin position="46"/>
        <end position="64"/>
    </location>
</feature>
<dbReference type="RefSeq" id="WP_171298680.1">
    <property type="nucleotide sequence ID" value="NZ_CP077616.1"/>
</dbReference>
<keyword evidence="1" id="KW-1133">Transmembrane helix</keyword>
<reference evidence="2 3" key="1">
    <citation type="submission" date="2020-05" db="EMBL/GenBank/DDBJ databases">
        <title>Complete genome of Clostridium estertheticum subspecies estertheticum, isolated from Vacuum packed lamb meat from New Zealand imported to Switzerland.</title>
        <authorList>
            <person name="Wambui J."/>
            <person name="Stevens M.J.A."/>
            <person name="Stephan R."/>
        </authorList>
    </citation>
    <scope>NUCLEOTIDE SEQUENCE [LARGE SCALE GENOMIC DNA]</scope>
    <source>
        <strain evidence="2 3">CEST001</strain>
    </source>
</reference>
<keyword evidence="1" id="KW-0472">Membrane</keyword>
<evidence type="ECO:0000313" key="3">
    <source>
        <dbReference type="Proteomes" id="UP000531659"/>
    </source>
</evidence>
<proteinExistence type="predicted"/>
<gene>
    <name evidence="2" type="ORF">HLQ16_19480</name>
</gene>
<keyword evidence="1" id="KW-0812">Transmembrane</keyword>
<evidence type="ECO:0000313" key="2">
    <source>
        <dbReference type="EMBL" id="NNU78097.1"/>
    </source>
</evidence>
<dbReference type="AlphaFoldDB" id="A0A7Y3T0X5"/>
<name>A0A7Y3T0X5_9CLOT</name>
<dbReference type="GeneID" id="83594638"/>
<comment type="caution">
    <text evidence="2">The sequence shown here is derived from an EMBL/GenBank/DDBJ whole genome shotgun (WGS) entry which is preliminary data.</text>
</comment>
<dbReference type="EMBL" id="JABEYB010000018">
    <property type="protein sequence ID" value="NNU78097.1"/>
    <property type="molecule type" value="Genomic_DNA"/>
</dbReference>